<evidence type="ECO:0000256" key="8">
    <source>
        <dbReference type="ARBA" id="ARBA00023186"/>
    </source>
</evidence>
<dbReference type="InterPro" id="IPR018253">
    <property type="entry name" value="DnaJ_domain_CS"/>
</dbReference>
<feature type="binding site" evidence="9">
    <location>
        <position position="181"/>
    </location>
    <ligand>
        <name>Zn(2+)</name>
        <dbReference type="ChEBI" id="CHEBI:29105"/>
        <label>2</label>
    </ligand>
</feature>
<dbReference type="InterPro" id="IPR001623">
    <property type="entry name" value="DnaJ_domain"/>
</dbReference>
<dbReference type="Proteomes" id="UP001240643">
    <property type="component" value="Unassembled WGS sequence"/>
</dbReference>
<keyword evidence="4 9" id="KW-0677">Repeat</keyword>
<dbReference type="SUPFAM" id="SSF49493">
    <property type="entry name" value="HSP40/DnaJ peptide-binding domain"/>
    <property type="match status" value="2"/>
</dbReference>
<feature type="binding site" evidence="9">
    <location>
        <position position="210"/>
    </location>
    <ligand>
        <name>Zn(2+)</name>
        <dbReference type="ChEBI" id="CHEBI:29105"/>
        <label>2</label>
    </ligand>
</feature>
<evidence type="ECO:0000256" key="7">
    <source>
        <dbReference type="ARBA" id="ARBA00023016"/>
    </source>
</evidence>
<feature type="binding site" evidence="9">
    <location>
        <position position="207"/>
    </location>
    <ligand>
        <name>Zn(2+)</name>
        <dbReference type="ChEBI" id="CHEBI:29105"/>
        <label>2</label>
    </ligand>
</feature>
<feature type="binding site" evidence="9">
    <location>
        <position position="224"/>
    </location>
    <ligand>
        <name>Zn(2+)</name>
        <dbReference type="ChEBI" id="CHEBI:29105"/>
        <label>1</label>
    </ligand>
</feature>
<dbReference type="InterPro" id="IPR001305">
    <property type="entry name" value="HSP_DnaJ_Cys-rich_dom"/>
</dbReference>
<feature type="binding site" evidence="9">
    <location>
        <position position="162"/>
    </location>
    <ligand>
        <name>Zn(2+)</name>
        <dbReference type="ChEBI" id="CHEBI:29105"/>
        <label>1</label>
    </ligand>
</feature>
<dbReference type="InterPro" id="IPR012724">
    <property type="entry name" value="DnaJ"/>
</dbReference>
<name>A0ABU0LY17_9BACT</name>
<keyword evidence="3 9" id="KW-0479">Metal-binding</keyword>
<dbReference type="PANTHER" id="PTHR43096:SF48">
    <property type="entry name" value="CHAPERONE PROTEIN DNAJ"/>
    <property type="match status" value="1"/>
</dbReference>
<keyword evidence="14" id="KW-1185">Reference proteome</keyword>
<dbReference type="Gene3D" id="1.10.287.110">
    <property type="entry name" value="DnaJ domain"/>
    <property type="match status" value="1"/>
</dbReference>
<dbReference type="PROSITE" id="PS00636">
    <property type="entry name" value="DNAJ_1"/>
    <property type="match status" value="1"/>
</dbReference>
<dbReference type="PROSITE" id="PS50076">
    <property type="entry name" value="DNAJ_2"/>
    <property type="match status" value="1"/>
</dbReference>
<dbReference type="InterPro" id="IPR036869">
    <property type="entry name" value="J_dom_sf"/>
</dbReference>
<feature type="repeat" description="CXXCXGXG motif" evidence="9">
    <location>
        <begin position="221"/>
        <end position="228"/>
    </location>
</feature>
<keyword evidence="6 9" id="KW-0862">Zinc</keyword>
<dbReference type="EMBL" id="JAUSWO010000001">
    <property type="protein sequence ID" value="MDQ0513572.1"/>
    <property type="molecule type" value="Genomic_DNA"/>
</dbReference>
<dbReference type="CDD" id="cd10719">
    <property type="entry name" value="DnaJ_zf"/>
    <property type="match status" value="1"/>
</dbReference>
<keyword evidence="2 9" id="KW-0235">DNA replication</keyword>
<dbReference type="Pfam" id="PF01556">
    <property type="entry name" value="DnaJ_C"/>
    <property type="match status" value="1"/>
</dbReference>
<accession>A0ABU0LY17</accession>
<dbReference type="CDD" id="cd06257">
    <property type="entry name" value="DnaJ"/>
    <property type="match status" value="1"/>
</dbReference>
<evidence type="ECO:0000256" key="3">
    <source>
        <dbReference type="ARBA" id="ARBA00022723"/>
    </source>
</evidence>
<dbReference type="Gene3D" id="2.10.230.10">
    <property type="entry name" value="Heat shock protein DnaJ, cysteine-rich domain"/>
    <property type="match status" value="1"/>
</dbReference>
<feature type="zinc finger region" description="CR-type" evidence="10">
    <location>
        <begin position="149"/>
        <end position="233"/>
    </location>
</feature>
<comment type="domain">
    <text evidence="9">The J domain is necessary and sufficient to stimulate DnaK ATPase activity. Zinc center 1 plays an important role in the autonomous, DnaK-independent chaperone activity of DnaJ. Zinc center 2 is essential for interaction with DnaK and for DnaJ activity.</text>
</comment>
<comment type="subcellular location">
    <subcellularLocation>
        <location evidence="9">Cytoplasm</location>
    </subcellularLocation>
</comment>
<evidence type="ECO:0000256" key="10">
    <source>
        <dbReference type="PROSITE-ProRule" id="PRU00546"/>
    </source>
</evidence>
<evidence type="ECO:0000313" key="14">
    <source>
        <dbReference type="Proteomes" id="UP001240643"/>
    </source>
</evidence>
<dbReference type="SUPFAM" id="SSF57938">
    <property type="entry name" value="DnaJ/Hsp40 cysteine-rich domain"/>
    <property type="match status" value="1"/>
</dbReference>
<feature type="binding site" evidence="9">
    <location>
        <position position="165"/>
    </location>
    <ligand>
        <name>Zn(2+)</name>
        <dbReference type="ChEBI" id="CHEBI:29105"/>
        <label>1</label>
    </ligand>
</feature>
<dbReference type="InterPro" id="IPR002939">
    <property type="entry name" value="DnaJ_C"/>
</dbReference>
<protein>
    <recommendedName>
        <fullName evidence="9">Chaperone protein DnaJ</fullName>
    </recommendedName>
</protein>
<feature type="binding site" evidence="9">
    <location>
        <position position="184"/>
    </location>
    <ligand>
        <name>Zn(2+)</name>
        <dbReference type="ChEBI" id="CHEBI:29105"/>
        <label>2</label>
    </ligand>
</feature>
<dbReference type="Pfam" id="PF00226">
    <property type="entry name" value="DnaJ"/>
    <property type="match status" value="1"/>
</dbReference>
<evidence type="ECO:0000256" key="2">
    <source>
        <dbReference type="ARBA" id="ARBA00022705"/>
    </source>
</evidence>
<feature type="repeat" description="CXXCXGXG motif" evidence="9">
    <location>
        <begin position="181"/>
        <end position="188"/>
    </location>
</feature>
<evidence type="ECO:0000256" key="6">
    <source>
        <dbReference type="ARBA" id="ARBA00022833"/>
    </source>
</evidence>
<dbReference type="PANTHER" id="PTHR43096">
    <property type="entry name" value="DNAJ HOMOLOG 1, MITOCHONDRIAL-RELATED"/>
    <property type="match status" value="1"/>
</dbReference>
<dbReference type="PROSITE" id="PS51188">
    <property type="entry name" value="ZF_CR"/>
    <property type="match status" value="1"/>
</dbReference>
<organism evidence="13 14">
    <name type="scientific">Mycoplasmoides fastidiosum</name>
    <dbReference type="NCBI Taxonomy" id="92758"/>
    <lineage>
        <taxon>Bacteria</taxon>
        <taxon>Bacillati</taxon>
        <taxon>Mycoplasmatota</taxon>
        <taxon>Mycoplasmoidales</taxon>
        <taxon>Mycoplasmoidaceae</taxon>
        <taxon>Mycoplasmoides</taxon>
    </lineage>
</organism>
<evidence type="ECO:0000259" key="11">
    <source>
        <dbReference type="PROSITE" id="PS50076"/>
    </source>
</evidence>
<sequence length="386" mass="43091">MSKRDYYEVLGVSRNASEADIKRAFRTLARKYHPDINKEKGAEDQFKEINEAYEVLSDAQKRKTYDDFGHAGLENTGFHDQGFNPFDIFNQFFNQQGETFFGNEDGSGDIDDLFGRVFRNNFGNQRSPNQNPNEIEQGIEISFVESIRGTKQNFRYSYQAKCDPCRGTGALDGDAKNITICKKCNGLGEEIVKRKSLFGVVSTRSRCYTCHGSGKVPIKKCKSCNGNGFNQVTTTLDLTIPAGVRAGQFLIFKNQHGSTEVTLKIQIFVTHSNVFERHGMNIYTKLVVNPLQAMIGGDLKIPSPWGIKTIRVKPGIKNGEHLKIVGAGCRISRNNKLTSGDLIGVVEYASPQKLSDAEIKILSGIKIEEPKEAVNWINKALSELKE</sequence>
<keyword evidence="7 9" id="KW-0346">Stress response</keyword>
<evidence type="ECO:0000256" key="5">
    <source>
        <dbReference type="ARBA" id="ARBA00022771"/>
    </source>
</evidence>
<dbReference type="SMART" id="SM00271">
    <property type="entry name" value="DnaJ"/>
    <property type="match status" value="1"/>
</dbReference>
<evidence type="ECO:0000259" key="12">
    <source>
        <dbReference type="PROSITE" id="PS51188"/>
    </source>
</evidence>
<comment type="caution">
    <text evidence="13">The sequence shown here is derived from an EMBL/GenBank/DDBJ whole genome shotgun (WGS) entry which is preliminary data.</text>
</comment>
<evidence type="ECO:0000256" key="4">
    <source>
        <dbReference type="ARBA" id="ARBA00022737"/>
    </source>
</evidence>
<dbReference type="InterPro" id="IPR036410">
    <property type="entry name" value="HSP_DnaJ_Cys-rich_dom_sf"/>
</dbReference>
<keyword evidence="5 9" id="KW-0863">Zinc-finger</keyword>
<dbReference type="SUPFAM" id="SSF46565">
    <property type="entry name" value="Chaperone J-domain"/>
    <property type="match status" value="1"/>
</dbReference>
<comment type="subunit">
    <text evidence="9">Homodimer.</text>
</comment>
<proteinExistence type="inferred from homology"/>
<dbReference type="HAMAP" id="MF_01152">
    <property type="entry name" value="DnaJ"/>
    <property type="match status" value="1"/>
</dbReference>
<keyword evidence="8 9" id="KW-0143">Chaperone</keyword>
<evidence type="ECO:0000256" key="1">
    <source>
        <dbReference type="ARBA" id="ARBA00022490"/>
    </source>
</evidence>
<dbReference type="Gene3D" id="2.60.260.20">
    <property type="entry name" value="Urease metallochaperone UreE, N-terminal domain"/>
    <property type="match status" value="2"/>
</dbReference>
<comment type="similarity">
    <text evidence="9">Belongs to the DnaJ family.</text>
</comment>
<feature type="binding site" evidence="9">
    <location>
        <position position="221"/>
    </location>
    <ligand>
        <name>Zn(2+)</name>
        <dbReference type="ChEBI" id="CHEBI:29105"/>
        <label>1</label>
    </ligand>
</feature>
<dbReference type="RefSeq" id="WP_307291485.1">
    <property type="nucleotide sequence ID" value="NZ_CP101809.1"/>
</dbReference>
<feature type="repeat" description="CXXCXGXG motif" evidence="9">
    <location>
        <begin position="207"/>
        <end position="214"/>
    </location>
</feature>
<evidence type="ECO:0000256" key="9">
    <source>
        <dbReference type="HAMAP-Rule" id="MF_01152"/>
    </source>
</evidence>
<dbReference type="PRINTS" id="PR00625">
    <property type="entry name" value="JDOMAIN"/>
</dbReference>
<reference evidence="13" key="1">
    <citation type="submission" date="2023-07" db="EMBL/GenBank/DDBJ databases">
        <title>Genomic Encyclopedia of Type Strains, Phase IV (KMG-IV): sequencing the most valuable type-strain genomes for metagenomic binning, comparative biology and taxonomic classification.</title>
        <authorList>
            <person name="Goeker M."/>
        </authorList>
    </citation>
    <scope>NUCLEOTIDE SEQUENCE [LARGE SCALE GENOMIC DNA]</scope>
    <source>
        <strain evidence="13">DSM 21204</strain>
    </source>
</reference>
<dbReference type="InterPro" id="IPR008971">
    <property type="entry name" value="HSP40/DnaJ_pept-bd"/>
</dbReference>
<evidence type="ECO:0000313" key="13">
    <source>
        <dbReference type="EMBL" id="MDQ0513572.1"/>
    </source>
</evidence>
<feature type="domain" description="CR-type" evidence="12">
    <location>
        <begin position="149"/>
        <end position="233"/>
    </location>
</feature>
<feature type="domain" description="J" evidence="11">
    <location>
        <begin position="5"/>
        <end position="69"/>
    </location>
</feature>
<comment type="function">
    <text evidence="9">Participates actively in the response to hyperosmotic and heat shock by preventing the aggregation of stress-denatured proteins and by disaggregating proteins, also in an autonomous, DnaK-independent fashion. Unfolded proteins bind initially to DnaJ; upon interaction with the DnaJ-bound protein, DnaK hydrolyzes its bound ATP, resulting in the formation of a stable complex. GrpE releases ADP from DnaK; ATP binding to DnaK triggers the release of the substrate protein, thus completing the reaction cycle. Several rounds of ATP-dependent interactions between DnaJ, DnaK and GrpE are required for fully efficient folding. Also involved, together with DnaK and GrpE, in the DNA replication of plasmids through activation of initiation proteins.</text>
</comment>
<keyword evidence="1 9" id="KW-0963">Cytoplasm</keyword>
<feature type="repeat" description="CXXCXGXG motif" evidence="9">
    <location>
        <begin position="162"/>
        <end position="169"/>
    </location>
</feature>
<comment type="cofactor">
    <cofactor evidence="9">
        <name>Zn(2+)</name>
        <dbReference type="ChEBI" id="CHEBI:29105"/>
    </cofactor>
    <text evidence="9">Binds 2 Zn(2+) ions per monomer.</text>
</comment>
<gene>
    <name evidence="9" type="primary">dnaJ</name>
    <name evidence="13" type="ORF">J2Z62_000010</name>
</gene>
<dbReference type="Pfam" id="PF00684">
    <property type="entry name" value="DnaJ_CXXCXGXG"/>
    <property type="match status" value="1"/>
</dbReference>